<accession>A0A9X3PIY0</accession>
<keyword evidence="4" id="KW-1185">Reference proteome</keyword>
<reference evidence="1" key="1">
    <citation type="submission" date="2022-12" db="EMBL/GenBank/DDBJ databases">
        <title>Gycomyces niveus sp.nov., a novel actinomycete isolated from soil in Shouguang.</title>
        <authorList>
            <person name="Yang X."/>
        </authorList>
    </citation>
    <scope>NUCLEOTIDE SEQUENCE</scope>
    <source>
        <strain evidence="1">DSM 44724</strain>
    </source>
</reference>
<proteinExistence type="predicted"/>
<evidence type="ECO:0000313" key="2">
    <source>
        <dbReference type="EMBL" id="MDR7339796.1"/>
    </source>
</evidence>
<comment type="caution">
    <text evidence="1">The sequence shown here is derived from an EMBL/GenBank/DDBJ whole genome shotgun (WGS) entry which is preliminary data.</text>
</comment>
<gene>
    <name evidence="2" type="ORF">J2S69_003515</name>
    <name evidence="1" type="ORF">O2L01_11845</name>
</gene>
<protein>
    <submittedName>
        <fullName evidence="1">Uncharacterized protein</fullName>
    </submittedName>
</protein>
<name>A0A9X3PIY0_9ACTN</name>
<dbReference type="EMBL" id="JAPZVQ010000006">
    <property type="protein sequence ID" value="MDA1385677.1"/>
    <property type="molecule type" value="Genomic_DNA"/>
</dbReference>
<sequence>MTGLGRLRAGLGRARMAVGKCGELRRPGPVRAWRDGRVFHGPDETAKGPSFGSWF</sequence>
<dbReference type="EMBL" id="JAVDYD010000001">
    <property type="protein sequence ID" value="MDR7339796.1"/>
    <property type="molecule type" value="Genomic_DNA"/>
</dbReference>
<evidence type="ECO:0000313" key="3">
    <source>
        <dbReference type="Proteomes" id="UP001145799"/>
    </source>
</evidence>
<dbReference type="AlphaFoldDB" id="A0A9X3PIY0"/>
<organism evidence="1 3">
    <name type="scientific">Glycomyces lechevalierae</name>
    <dbReference type="NCBI Taxonomy" id="256034"/>
    <lineage>
        <taxon>Bacteria</taxon>
        <taxon>Bacillati</taxon>
        <taxon>Actinomycetota</taxon>
        <taxon>Actinomycetes</taxon>
        <taxon>Glycomycetales</taxon>
        <taxon>Glycomycetaceae</taxon>
        <taxon>Glycomyces</taxon>
    </lineage>
</organism>
<evidence type="ECO:0000313" key="1">
    <source>
        <dbReference type="EMBL" id="MDA1385677.1"/>
    </source>
</evidence>
<dbReference type="Proteomes" id="UP001145799">
    <property type="component" value="Unassembled WGS sequence"/>
</dbReference>
<dbReference type="RefSeq" id="WP_270122143.1">
    <property type="nucleotide sequence ID" value="NZ_BAAAOM010000008.1"/>
</dbReference>
<evidence type="ECO:0000313" key="4">
    <source>
        <dbReference type="Proteomes" id="UP001183604"/>
    </source>
</evidence>
<reference evidence="2 4" key="2">
    <citation type="submission" date="2023-07" db="EMBL/GenBank/DDBJ databases">
        <title>Sequencing the genomes of 1000 actinobacteria strains.</title>
        <authorList>
            <person name="Klenk H.-P."/>
        </authorList>
    </citation>
    <scope>NUCLEOTIDE SEQUENCE [LARGE SCALE GENOMIC DNA]</scope>
    <source>
        <strain evidence="2 4">DSM 44724</strain>
    </source>
</reference>
<dbReference type="Proteomes" id="UP001183604">
    <property type="component" value="Unassembled WGS sequence"/>
</dbReference>